<evidence type="ECO:0000313" key="2">
    <source>
        <dbReference type="EMBL" id="KAK3339582.1"/>
    </source>
</evidence>
<evidence type="ECO:0000313" key="3">
    <source>
        <dbReference type="Proteomes" id="UP001278500"/>
    </source>
</evidence>
<feature type="compositionally biased region" description="Low complexity" evidence="1">
    <location>
        <begin position="44"/>
        <end position="90"/>
    </location>
</feature>
<feature type="compositionally biased region" description="Low complexity" evidence="1">
    <location>
        <begin position="11"/>
        <end position="27"/>
    </location>
</feature>
<dbReference type="Proteomes" id="UP001278500">
    <property type="component" value="Unassembled WGS sequence"/>
</dbReference>
<sequence>MDSPPTKEASSIDTITNSPTPSTTATNLHSTTSKPDPKRTLSDTEPTTCPSLPSSSPLVTPTTDTDSTAPSTASATTPPSTLEATSSPTAHLSSMIESKQPTTSAIPADSLSTDTQSTTISKPKIIILHHDTILDGRHIITRTIQNCFAAILGPNVPQPSEAAILNAFAHNVTLGEALGQLGAFKTSGGKPAASSSAGGGGGAAATTAAVAAANSDATTKSDAKGKGKAKAIDQDPSTPTQTQEEQQYDYQHTIALWTQAYLHYTHEFLSEFDIYSDLEPFAKQMRQQGVTVVILIAGDGFEPSSPEQTSSKDGDKDGKKKTPAKAVKGVKIIQELMKRMGVTAAGKGARGYQGLGRGTSRQADGGGGAGTVVMDGIYACGIEGERVARVWRAEILPLVVPSDAVPKGAVNSDGKLSKKVKADTGTATTDPPVMQKDEVLFACCSKQYLSLARAIGATACWVARYENKAAAEQQADIVVDDLEKLGQVIVGESNGKGEEAVVDARHSGEKSKISTAETKGQTPKNGKATLETEDIEMPDADHNDEAVLAQGTKGRNDDGGEQKSERKLASPKAMKAIKTEPTEDAAVAIIANQKGPTGKKRARDDLDEWLPVKMGGEEVPCVDLTEEP</sequence>
<feature type="compositionally biased region" description="Basic and acidic residues" evidence="1">
    <location>
        <begin position="497"/>
        <end position="512"/>
    </location>
</feature>
<evidence type="ECO:0000256" key="1">
    <source>
        <dbReference type="SAM" id="MobiDB-lite"/>
    </source>
</evidence>
<reference evidence="2" key="1">
    <citation type="journal article" date="2023" name="Mol. Phylogenet. Evol.">
        <title>Genome-scale phylogeny and comparative genomics of the fungal order Sordariales.</title>
        <authorList>
            <person name="Hensen N."/>
            <person name="Bonometti L."/>
            <person name="Westerberg I."/>
            <person name="Brannstrom I.O."/>
            <person name="Guillou S."/>
            <person name="Cros-Aarteil S."/>
            <person name="Calhoun S."/>
            <person name="Haridas S."/>
            <person name="Kuo A."/>
            <person name="Mondo S."/>
            <person name="Pangilinan J."/>
            <person name="Riley R."/>
            <person name="LaButti K."/>
            <person name="Andreopoulos B."/>
            <person name="Lipzen A."/>
            <person name="Chen C."/>
            <person name="Yan M."/>
            <person name="Daum C."/>
            <person name="Ng V."/>
            <person name="Clum A."/>
            <person name="Steindorff A."/>
            <person name="Ohm R.A."/>
            <person name="Martin F."/>
            <person name="Silar P."/>
            <person name="Natvig D.O."/>
            <person name="Lalanne C."/>
            <person name="Gautier V."/>
            <person name="Ament-Velasquez S.L."/>
            <person name="Kruys A."/>
            <person name="Hutchinson M.I."/>
            <person name="Powell A.J."/>
            <person name="Barry K."/>
            <person name="Miller A.N."/>
            <person name="Grigoriev I.V."/>
            <person name="Debuchy R."/>
            <person name="Gladieux P."/>
            <person name="Hiltunen Thoren M."/>
            <person name="Johannesson H."/>
        </authorList>
    </citation>
    <scope>NUCLEOTIDE SEQUENCE</scope>
    <source>
        <strain evidence="2">CBS 560.94</strain>
    </source>
</reference>
<feature type="compositionally biased region" description="Polar residues" evidence="1">
    <location>
        <begin position="91"/>
        <end position="117"/>
    </location>
</feature>
<feature type="region of interest" description="Disordered" evidence="1">
    <location>
        <begin position="550"/>
        <end position="575"/>
    </location>
</feature>
<feature type="region of interest" description="Disordered" evidence="1">
    <location>
        <begin position="301"/>
        <end position="324"/>
    </location>
</feature>
<reference evidence="2" key="2">
    <citation type="submission" date="2023-06" db="EMBL/GenBank/DDBJ databases">
        <authorList>
            <consortium name="Lawrence Berkeley National Laboratory"/>
            <person name="Haridas S."/>
            <person name="Hensen N."/>
            <person name="Bonometti L."/>
            <person name="Westerberg I."/>
            <person name="Brannstrom I.O."/>
            <person name="Guillou S."/>
            <person name="Cros-Aarteil S."/>
            <person name="Calhoun S."/>
            <person name="Kuo A."/>
            <person name="Mondo S."/>
            <person name="Pangilinan J."/>
            <person name="Riley R."/>
            <person name="Labutti K."/>
            <person name="Andreopoulos B."/>
            <person name="Lipzen A."/>
            <person name="Chen C."/>
            <person name="Yanf M."/>
            <person name="Daum C."/>
            <person name="Ng V."/>
            <person name="Clum A."/>
            <person name="Steindorff A."/>
            <person name="Ohm R."/>
            <person name="Martin F."/>
            <person name="Silar P."/>
            <person name="Natvig D."/>
            <person name="Lalanne C."/>
            <person name="Gautier V."/>
            <person name="Ament-Velasquez S.L."/>
            <person name="Kruys A."/>
            <person name="Hutchinson M.I."/>
            <person name="Powell A.J."/>
            <person name="Barry K."/>
            <person name="Miller A.N."/>
            <person name="Grigoriev I.V."/>
            <person name="Debuchy R."/>
            <person name="Gladieux P."/>
            <person name="Thoren M.H."/>
            <person name="Johannesson H."/>
        </authorList>
    </citation>
    <scope>NUCLEOTIDE SEQUENCE</scope>
    <source>
        <strain evidence="2">CBS 560.94</strain>
    </source>
</reference>
<feature type="compositionally biased region" description="Polar residues" evidence="1">
    <location>
        <begin position="513"/>
        <end position="524"/>
    </location>
</feature>
<gene>
    <name evidence="2" type="ORF">B0H65DRAFT_304093</name>
</gene>
<dbReference type="EMBL" id="JAUEPP010000007">
    <property type="protein sequence ID" value="KAK3339582.1"/>
    <property type="molecule type" value="Genomic_DNA"/>
</dbReference>
<protein>
    <submittedName>
        <fullName evidence="2">Uncharacterized protein</fullName>
    </submittedName>
</protein>
<accession>A0AAE0J9L9</accession>
<organism evidence="2 3">
    <name type="scientific">Neurospora tetraspora</name>
    <dbReference type="NCBI Taxonomy" id="94610"/>
    <lineage>
        <taxon>Eukaryota</taxon>
        <taxon>Fungi</taxon>
        <taxon>Dikarya</taxon>
        <taxon>Ascomycota</taxon>
        <taxon>Pezizomycotina</taxon>
        <taxon>Sordariomycetes</taxon>
        <taxon>Sordariomycetidae</taxon>
        <taxon>Sordariales</taxon>
        <taxon>Sordariaceae</taxon>
        <taxon>Neurospora</taxon>
    </lineage>
</organism>
<feature type="compositionally biased region" description="Basic and acidic residues" evidence="1">
    <location>
        <begin position="310"/>
        <end position="320"/>
    </location>
</feature>
<feature type="compositionally biased region" description="Basic and acidic residues" evidence="1">
    <location>
        <begin position="219"/>
        <end position="233"/>
    </location>
</feature>
<keyword evidence="3" id="KW-1185">Reference proteome</keyword>
<dbReference type="GeneID" id="87860343"/>
<feature type="compositionally biased region" description="Basic and acidic residues" evidence="1">
    <location>
        <begin position="554"/>
        <end position="568"/>
    </location>
</feature>
<dbReference type="RefSeq" id="XP_062678942.1">
    <property type="nucleotide sequence ID" value="XM_062823189.1"/>
</dbReference>
<feature type="region of interest" description="Disordered" evidence="1">
    <location>
        <begin position="497"/>
        <end position="527"/>
    </location>
</feature>
<feature type="region of interest" description="Disordered" evidence="1">
    <location>
        <begin position="1"/>
        <end position="117"/>
    </location>
</feature>
<dbReference type="AlphaFoldDB" id="A0AAE0J9L9"/>
<name>A0AAE0J9L9_9PEZI</name>
<feature type="region of interest" description="Disordered" evidence="1">
    <location>
        <begin position="215"/>
        <end position="246"/>
    </location>
</feature>
<feature type="compositionally biased region" description="Low complexity" evidence="1">
    <location>
        <begin position="234"/>
        <end position="246"/>
    </location>
</feature>
<proteinExistence type="predicted"/>
<comment type="caution">
    <text evidence="2">The sequence shown here is derived from an EMBL/GenBank/DDBJ whole genome shotgun (WGS) entry which is preliminary data.</text>
</comment>